<evidence type="ECO:0000313" key="1">
    <source>
        <dbReference type="EMBL" id="GAH74010.1"/>
    </source>
</evidence>
<reference evidence="1" key="1">
    <citation type="journal article" date="2014" name="Front. Microbiol.">
        <title>High frequency of phylogenetically diverse reductive dehalogenase-homologous genes in deep subseafloor sedimentary metagenomes.</title>
        <authorList>
            <person name="Kawai M."/>
            <person name="Futagami T."/>
            <person name="Toyoda A."/>
            <person name="Takaki Y."/>
            <person name="Nishi S."/>
            <person name="Hori S."/>
            <person name="Arai W."/>
            <person name="Tsubouchi T."/>
            <person name="Morono Y."/>
            <person name="Uchiyama I."/>
            <person name="Ito T."/>
            <person name="Fujiyama A."/>
            <person name="Inagaki F."/>
            <person name="Takami H."/>
        </authorList>
    </citation>
    <scope>NUCLEOTIDE SEQUENCE</scope>
    <source>
        <strain evidence="1">Expedition CK06-06</strain>
    </source>
</reference>
<proteinExistence type="predicted"/>
<sequence>VIDEDQSDYLMYLLWLVYIIDLSKKQKIKSVK</sequence>
<dbReference type="EMBL" id="BARU01032701">
    <property type="protein sequence ID" value="GAH74010.1"/>
    <property type="molecule type" value="Genomic_DNA"/>
</dbReference>
<dbReference type="AlphaFoldDB" id="X1IXQ0"/>
<name>X1IXQ0_9ZZZZ</name>
<gene>
    <name evidence="1" type="ORF">S03H2_51533</name>
</gene>
<accession>X1IXQ0</accession>
<comment type="caution">
    <text evidence="1">The sequence shown here is derived from an EMBL/GenBank/DDBJ whole genome shotgun (WGS) entry which is preliminary data.</text>
</comment>
<organism evidence="1">
    <name type="scientific">marine sediment metagenome</name>
    <dbReference type="NCBI Taxonomy" id="412755"/>
    <lineage>
        <taxon>unclassified sequences</taxon>
        <taxon>metagenomes</taxon>
        <taxon>ecological metagenomes</taxon>
    </lineage>
</organism>
<protein>
    <submittedName>
        <fullName evidence="1">Uncharacterized protein</fullName>
    </submittedName>
</protein>
<feature type="non-terminal residue" evidence="1">
    <location>
        <position position="1"/>
    </location>
</feature>